<keyword evidence="1" id="KW-1133">Transmembrane helix</keyword>
<keyword evidence="1" id="KW-0472">Membrane</keyword>
<dbReference type="AlphaFoldDB" id="A0A2P2QLY1"/>
<proteinExistence type="predicted"/>
<evidence type="ECO:0000313" key="2">
    <source>
        <dbReference type="EMBL" id="MBX67993.1"/>
    </source>
</evidence>
<dbReference type="EMBL" id="GGEC01087509">
    <property type="protein sequence ID" value="MBX67993.1"/>
    <property type="molecule type" value="Transcribed_RNA"/>
</dbReference>
<accession>A0A2P2QLY1</accession>
<protein>
    <submittedName>
        <fullName evidence="2">Uncharacterized protein</fullName>
    </submittedName>
</protein>
<sequence>MYVQILLSWFWVLKILQQMLLLVITCGIAKLLIWLIHWNLLAQYMCQIQSLLSLVYLLAQDTISELFRLMIEENMEPVNFSSQLLLRMKPLAAPW</sequence>
<evidence type="ECO:0000256" key="1">
    <source>
        <dbReference type="SAM" id="Phobius"/>
    </source>
</evidence>
<feature type="transmembrane region" description="Helical" evidence="1">
    <location>
        <begin position="12"/>
        <end position="35"/>
    </location>
</feature>
<keyword evidence="1" id="KW-0812">Transmembrane</keyword>
<organism evidence="2">
    <name type="scientific">Rhizophora mucronata</name>
    <name type="common">Asiatic mangrove</name>
    <dbReference type="NCBI Taxonomy" id="61149"/>
    <lineage>
        <taxon>Eukaryota</taxon>
        <taxon>Viridiplantae</taxon>
        <taxon>Streptophyta</taxon>
        <taxon>Embryophyta</taxon>
        <taxon>Tracheophyta</taxon>
        <taxon>Spermatophyta</taxon>
        <taxon>Magnoliopsida</taxon>
        <taxon>eudicotyledons</taxon>
        <taxon>Gunneridae</taxon>
        <taxon>Pentapetalae</taxon>
        <taxon>rosids</taxon>
        <taxon>fabids</taxon>
        <taxon>Malpighiales</taxon>
        <taxon>Rhizophoraceae</taxon>
        <taxon>Rhizophora</taxon>
    </lineage>
</organism>
<reference evidence="2" key="1">
    <citation type="submission" date="2018-02" db="EMBL/GenBank/DDBJ databases">
        <title>Rhizophora mucronata_Transcriptome.</title>
        <authorList>
            <person name="Meera S.P."/>
            <person name="Sreeshan A."/>
            <person name="Augustine A."/>
        </authorList>
    </citation>
    <scope>NUCLEOTIDE SEQUENCE</scope>
    <source>
        <tissue evidence="2">Leaf</tissue>
    </source>
</reference>
<name>A0A2P2QLY1_RHIMU</name>